<dbReference type="Proteomes" id="UP000290365">
    <property type="component" value="Chromosome"/>
</dbReference>
<evidence type="ECO:0000313" key="1">
    <source>
        <dbReference type="EMBL" id="QBD75270.1"/>
    </source>
</evidence>
<dbReference type="RefSeq" id="WP_129885869.1">
    <property type="nucleotide sequence ID" value="NZ_CP035758.1"/>
</dbReference>
<name>A0A4P6JJZ3_KTERU</name>
<evidence type="ECO:0000313" key="2">
    <source>
        <dbReference type="Proteomes" id="UP000290365"/>
    </source>
</evidence>
<dbReference type="OrthoDB" id="6624543at2"/>
<dbReference type="AlphaFoldDB" id="A0A4P6JJZ3"/>
<keyword evidence="2" id="KW-1185">Reference proteome</keyword>
<proteinExistence type="predicted"/>
<reference evidence="1 2" key="1">
    <citation type="submission" date="2019-01" db="EMBL/GenBank/DDBJ databases">
        <title>Ktedonosporobacter rubrisoli SCAWS-G2.</title>
        <authorList>
            <person name="Huang Y."/>
            <person name="Yan B."/>
        </authorList>
    </citation>
    <scope>NUCLEOTIDE SEQUENCE [LARGE SCALE GENOMIC DNA]</scope>
    <source>
        <strain evidence="1 2">SCAWS-G2</strain>
    </source>
</reference>
<gene>
    <name evidence="1" type="ORF">EPA93_04365</name>
</gene>
<sequence>MRQERQNLLREALEGSEAETALVQIVLAWKAAGMKQQEALDEFEQYRKVLRAQAEEQKEDVLMDVMDCIIGWCPAQRRLF</sequence>
<organism evidence="1 2">
    <name type="scientific">Ktedonosporobacter rubrisoli</name>
    <dbReference type="NCBI Taxonomy" id="2509675"/>
    <lineage>
        <taxon>Bacteria</taxon>
        <taxon>Bacillati</taxon>
        <taxon>Chloroflexota</taxon>
        <taxon>Ktedonobacteria</taxon>
        <taxon>Ktedonobacterales</taxon>
        <taxon>Ktedonosporobacteraceae</taxon>
        <taxon>Ktedonosporobacter</taxon>
    </lineage>
</organism>
<dbReference type="EMBL" id="CP035758">
    <property type="protein sequence ID" value="QBD75270.1"/>
    <property type="molecule type" value="Genomic_DNA"/>
</dbReference>
<accession>A0A4P6JJZ3</accession>
<dbReference type="KEGG" id="kbs:EPA93_04365"/>
<protein>
    <submittedName>
        <fullName evidence="1">Uncharacterized protein</fullName>
    </submittedName>
</protein>